<dbReference type="EMBL" id="JACHXW010000003">
    <property type="protein sequence ID" value="MBB3151307.1"/>
    <property type="molecule type" value="Genomic_DNA"/>
</dbReference>
<evidence type="ECO:0000256" key="1">
    <source>
        <dbReference type="SAM" id="MobiDB-lite"/>
    </source>
</evidence>
<organism evidence="3 4">
    <name type="scientific">Paenibacillus endophyticus</name>
    <dbReference type="NCBI Taxonomy" id="1294268"/>
    <lineage>
        <taxon>Bacteria</taxon>
        <taxon>Bacillati</taxon>
        <taxon>Bacillota</taxon>
        <taxon>Bacilli</taxon>
        <taxon>Bacillales</taxon>
        <taxon>Paenibacillaceae</taxon>
        <taxon>Paenibacillus</taxon>
    </lineage>
</organism>
<dbReference type="AlphaFoldDB" id="A0A7W5C4Z8"/>
<feature type="compositionally biased region" description="Pro residues" evidence="1">
    <location>
        <begin position="180"/>
        <end position="196"/>
    </location>
</feature>
<gene>
    <name evidence="3" type="ORF">FHS16_001350</name>
</gene>
<feature type="compositionally biased region" description="Polar residues" evidence="1">
    <location>
        <begin position="30"/>
        <end position="52"/>
    </location>
</feature>
<keyword evidence="4" id="KW-1185">Reference proteome</keyword>
<dbReference type="PROSITE" id="PS51257">
    <property type="entry name" value="PROKAR_LIPOPROTEIN"/>
    <property type="match status" value="1"/>
</dbReference>
<dbReference type="InterPro" id="IPR025648">
    <property type="entry name" value="DUF4358"/>
</dbReference>
<feature type="signal peptide" evidence="2">
    <location>
        <begin position="1"/>
        <end position="22"/>
    </location>
</feature>
<feature type="compositionally biased region" description="Low complexity" evidence="1">
    <location>
        <begin position="131"/>
        <end position="156"/>
    </location>
</feature>
<evidence type="ECO:0000313" key="4">
    <source>
        <dbReference type="Proteomes" id="UP000518605"/>
    </source>
</evidence>
<dbReference type="RefSeq" id="WP_183560147.1">
    <property type="nucleotide sequence ID" value="NZ_CBCSLB010000002.1"/>
</dbReference>
<sequence>MFRFNAKYITIALLAAATALLAASCSSTSQKPIDTESSTHISSGTTENTSPADTAVATEEPSSTPQPSPSEQPLASPAATPAPTATAEAATPAETNAPAKESEGKITPKPTKKPEPTEKATVNPKPQQTLKPTATAPVAKPSAKPTATAPVTKPSSKPTATSPVTKPSDRPTSSATAKPSPLPIATPSPTPKPTAKPDPDNANAEVTVADIAAKLKADSGLGPLTAVEGEKIKDTYGIDPDKQLVDGSFNQAMMMIQAGEFSVVQLKSDADYDSVKAGFEARAQMLQTAFESYLQDQYEQAKNYQIIRNGNFVLFSITPDQKKTAELFHEFFKK</sequence>
<evidence type="ECO:0000256" key="2">
    <source>
        <dbReference type="SAM" id="SignalP"/>
    </source>
</evidence>
<dbReference type="Proteomes" id="UP000518605">
    <property type="component" value="Unassembled WGS sequence"/>
</dbReference>
<feature type="chain" id="PRO_5039085582" evidence="2">
    <location>
        <begin position="23"/>
        <end position="334"/>
    </location>
</feature>
<keyword evidence="2" id="KW-0732">Signal</keyword>
<feature type="compositionally biased region" description="Basic and acidic residues" evidence="1">
    <location>
        <begin position="100"/>
        <end position="118"/>
    </location>
</feature>
<name>A0A7W5C4Z8_9BACL</name>
<feature type="region of interest" description="Disordered" evidence="1">
    <location>
        <begin position="28"/>
        <end position="202"/>
    </location>
</feature>
<accession>A0A7W5C4Z8</accession>
<evidence type="ECO:0000313" key="3">
    <source>
        <dbReference type="EMBL" id="MBB3151307.1"/>
    </source>
</evidence>
<proteinExistence type="predicted"/>
<protein>
    <submittedName>
        <fullName evidence="3">DNA polymerase III gamma/tau subunit</fullName>
    </submittedName>
</protein>
<comment type="caution">
    <text evidence="3">The sequence shown here is derived from an EMBL/GenBank/DDBJ whole genome shotgun (WGS) entry which is preliminary data.</text>
</comment>
<feature type="compositionally biased region" description="Low complexity" evidence="1">
    <location>
        <begin position="71"/>
        <end position="99"/>
    </location>
</feature>
<feature type="compositionally biased region" description="Polar residues" evidence="1">
    <location>
        <begin position="157"/>
        <end position="177"/>
    </location>
</feature>
<dbReference type="Pfam" id="PF14270">
    <property type="entry name" value="DUF4358"/>
    <property type="match status" value="1"/>
</dbReference>
<reference evidence="3 4" key="1">
    <citation type="submission" date="2020-08" db="EMBL/GenBank/DDBJ databases">
        <title>Genomic Encyclopedia of Type Strains, Phase III (KMG-III): the genomes of soil and plant-associated and newly described type strains.</title>
        <authorList>
            <person name="Whitman W."/>
        </authorList>
    </citation>
    <scope>NUCLEOTIDE SEQUENCE [LARGE SCALE GENOMIC DNA]</scope>
    <source>
        <strain evidence="3 4">CECT 8234</strain>
    </source>
</reference>